<dbReference type="GO" id="GO:0008967">
    <property type="term" value="F:phosphoglycolate phosphatase activity"/>
    <property type="evidence" value="ECO:0007669"/>
    <property type="project" value="TreeGrafter"/>
</dbReference>
<dbReference type="EMBL" id="VULX01000003">
    <property type="protein sequence ID" value="MSR90554.1"/>
    <property type="molecule type" value="Genomic_DNA"/>
</dbReference>
<dbReference type="Gene3D" id="3.40.50.1000">
    <property type="entry name" value="HAD superfamily/HAD-like"/>
    <property type="match status" value="1"/>
</dbReference>
<dbReference type="SFLD" id="SFLDS00003">
    <property type="entry name" value="Haloacid_Dehalogenase"/>
    <property type="match status" value="1"/>
</dbReference>
<dbReference type="InterPro" id="IPR006439">
    <property type="entry name" value="HAD-SF_hydro_IA"/>
</dbReference>
<dbReference type="Gene3D" id="1.10.150.240">
    <property type="entry name" value="Putative phosphatase, domain 2"/>
    <property type="match status" value="1"/>
</dbReference>
<protein>
    <submittedName>
        <fullName evidence="1">HAD family hydrolase</fullName>
    </submittedName>
</protein>
<dbReference type="InterPro" id="IPR023214">
    <property type="entry name" value="HAD_sf"/>
</dbReference>
<dbReference type="RefSeq" id="WP_154530441.1">
    <property type="nucleotide sequence ID" value="NZ_JAQXTV010000123.1"/>
</dbReference>
<dbReference type="InterPro" id="IPR041492">
    <property type="entry name" value="HAD_2"/>
</dbReference>
<reference evidence="1 2" key="1">
    <citation type="submission" date="2019-08" db="EMBL/GenBank/DDBJ databases">
        <title>In-depth cultivation of the pig gut microbiome towards novel bacterial diversity and tailored functional studies.</title>
        <authorList>
            <person name="Wylensek D."/>
            <person name="Hitch T.C.A."/>
            <person name="Clavel T."/>
        </authorList>
    </citation>
    <scope>NUCLEOTIDE SEQUENCE [LARGE SCALE GENOMIC DNA]</scope>
    <source>
        <strain evidence="1 2">WCA-383-APC-5B</strain>
    </source>
</reference>
<dbReference type="GO" id="GO:0006281">
    <property type="term" value="P:DNA repair"/>
    <property type="evidence" value="ECO:0007669"/>
    <property type="project" value="TreeGrafter"/>
</dbReference>
<dbReference type="PANTHER" id="PTHR43434">
    <property type="entry name" value="PHOSPHOGLYCOLATE PHOSPHATASE"/>
    <property type="match status" value="1"/>
</dbReference>
<dbReference type="SFLD" id="SFLDG01135">
    <property type="entry name" value="C1.5.6:_HAD__Beta-PGM__Phospha"/>
    <property type="match status" value="1"/>
</dbReference>
<dbReference type="SFLD" id="SFLDG01129">
    <property type="entry name" value="C1.5:_HAD__Beta-PGM__Phosphata"/>
    <property type="match status" value="1"/>
</dbReference>
<dbReference type="FunFam" id="3.40.50.1000:FF:000022">
    <property type="entry name" value="Phosphoglycolate phosphatase"/>
    <property type="match status" value="1"/>
</dbReference>
<dbReference type="NCBIfam" id="TIGR01549">
    <property type="entry name" value="HAD-SF-IA-v1"/>
    <property type="match status" value="1"/>
</dbReference>
<evidence type="ECO:0000313" key="2">
    <source>
        <dbReference type="Proteomes" id="UP000460287"/>
    </source>
</evidence>
<dbReference type="AlphaFoldDB" id="A0A7X2T0I4"/>
<dbReference type="InterPro" id="IPR036412">
    <property type="entry name" value="HAD-like_sf"/>
</dbReference>
<dbReference type="InterPro" id="IPR050155">
    <property type="entry name" value="HAD-like_hydrolase_sf"/>
</dbReference>
<evidence type="ECO:0000313" key="1">
    <source>
        <dbReference type="EMBL" id="MSR90554.1"/>
    </source>
</evidence>
<accession>A0A7X2T0I4</accession>
<sequence length="216" mass="24498">MYKGVIFDLDGTLINSIGDLAAACNYGLEKCGFPVHEVEQYKTFVGDGRYKLIERMISSELRTEENINRLLELFDEYYGAHMFDNTKPYEGAIELIDEIRTRGIKTAVVSNKPHEFTTKIVKDFLGDRFEVVFGHRPGCPTKPDAYSVNEVIKMLGLKKSECLYVGDSNVDIITARNSEVKSVGVLWGFRSKEELVKEGADYIAEDMAQLKKYILE</sequence>
<dbReference type="Proteomes" id="UP000460287">
    <property type="component" value="Unassembled WGS sequence"/>
</dbReference>
<organism evidence="1 2">
    <name type="scientific">Inconstantimicrobium porci</name>
    <dbReference type="NCBI Taxonomy" id="2652291"/>
    <lineage>
        <taxon>Bacteria</taxon>
        <taxon>Bacillati</taxon>
        <taxon>Bacillota</taxon>
        <taxon>Clostridia</taxon>
        <taxon>Eubacteriales</taxon>
        <taxon>Clostridiaceae</taxon>
        <taxon>Inconstantimicrobium</taxon>
    </lineage>
</organism>
<proteinExistence type="predicted"/>
<dbReference type="InterPro" id="IPR023198">
    <property type="entry name" value="PGP-like_dom2"/>
</dbReference>
<gene>
    <name evidence="1" type="ORF">FYJ33_03780</name>
</gene>
<dbReference type="SUPFAM" id="SSF56784">
    <property type="entry name" value="HAD-like"/>
    <property type="match status" value="1"/>
</dbReference>
<dbReference type="PANTHER" id="PTHR43434:SF1">
    <property type="entry name" value="PHOSPHOGLYCOLATE PHOSPHATASE"/>
    <property type="match status" value="1"/>
</dbReference>
<comment type="caution">
    <text evidence="1">The sequence shown here is derived from an EMBL/GenBank/DDBJ whole genome shotgun (WGS) entry which is preliminary data.</text>
</comment>
<dbReference type="GO" id="GO:0005829">
    <property type="term" value="C:cytosol"/>
    <property type="evidence" value="ECO:0007669"/>
    <property type="project" value="TreeGrafter"/>
</dbReference>
<dbReference type="Pfam" id="PF13419">
    <property type="entry name" value="HAD_2"/>
    <property type="match status" value="1"/>
</dbReference>
<name>A0A7X2T0I4_9CLOT</name>
<keyword evidence="1" id="KW-0378">Hydrolase</keyword>
<dbReference type="PRINTS" id="PR00413">
    <property type="entry name" value="HADHALOGNASE"/>
</dbReference>
<dbReference type="NCBIfam" id="TIGR01509">
    <property type="entry name" value="HAD-SF-IA-v3"/>
    <property type="match status" value="1"/>
</dbReference>
<keyword evidence="2" id="KW-1185">Reference proteome</keyword>